<dbReference type="FunFam" id="1.10.510.10:FF:000554">
    <property type="entry name" value="Predicted protein"/>
    <property type="match status" value="1"/>
</dbReference>
<dbReference type="PANTHER" id="PTHR24416">
    <property type="entry name" value="TYROSINE-PROTEIN KINASE RECEPTOR"/>
    <property type="match status" value="1"/>
</dbReference>
<keyword evidence="6 24" id="KW-0418">Kinase</keyword>
<dbReference type="CDD" id="cd00192">
    <property type="entry name" value="PTKc"/>
    <property type="match status" value="1"/>
</dbReference>
<comment type="caution">
    <text evidence="24">The sequence shown here is derived from an EMBL/GenBank/DDBJ whole genome shotgun (WGS) entry which is preliminary data.</text>
</comment>
<proteinExistence type="predicted"/>
<evidence type="ECO:0000256" key="15">
    <source>
        <dbReference type="ARBA" id="ARBA00051243"/>
    </source>
</evidence>
<evidence type="ECO:0000256" key="20">
    <source>
        <dbReference type="SAM" id="MobiDB-lite"/>
    </source>
</evidence>
<evidence type="ECO:0000256" key="14">
    <source>
        <dbReference type="ARBA" id="ARBA00023319"/>
    </source>
</evidence>
<keyword evidence="5 17" id="KW-0547">Nucleotide-binding</keyword>
<keyword evidence="12 24" id="KW-0675">Receptor</keyword>
<keyword evidence="8 21" id="KW-1133">Transmembrane helix</keyword>
<name>A0A2B4RJK9_STYPI</name>
<dbReference type="GO" id="GO:0005886">
    <property type="term" value="C:plasma membrane"/>
    <property type="evidence" value="ECO:0007669"/>
    <property type="project" value="TreeGrafter"/>
</dbReference>
<dbReference type="InterPro" id="IPR003598">
    <property type="entry name" value="Ig_sub2"/>
</dbReference>
<dbReference type="InterPro" id="IPR003599">
    <property type="entry name" value="Ig_sub"/>
</dbReference>
<dbReference type="PROSITE" id="PS50011">
    <property type="entry name" value="PROTEIN_KINASE_DOM"/>
    <property type="match status" value="1"/>
</dbReference>
<accession>A0A2B4RJK9</accession>
<dbReference type="Pfam" id="PF13927">
    <property type="entry name" value="Ig_3"/>
    <property type="match status" value="1"/>
</dbReference>
<evidence type="ECO:0000256" key="10">
    <source>
        <dbReference type="ARBA" id="ARBA00023137"/>
    </source>
</evidence>
<keyword evidence="25" id="KW-1185">Reference proteome</keyword>
<evidence type="ECO:0000256" key="16">
    <source>
        <dbReference type="PIRSR" id="PIRSR000615-1"/>
    </source>
</evidence>
<evidence type="ECO:0000256" key="12">
    <source>
        <dbReference type="ARBA" id="ARBA00023170"/>
    </source>
</evidence>
<evidence type="ECO:0000256" key="8">
    <source>
        <dbReference type="ARBA" id="ARBA00022989"/>
    </source>
</evidence>
<evidence type="ECO:0000256" key="3">
    <source>
        <dbReference type="ARBA" id="ARBA00022679"/>
    </source>
</evidence>
<dbReference type="GO" id="GO:0007169">
    <property type="term" value="P:cell surface receptor protein tyrosine kinase signaling pathway"/>
    <property type="evidence" value="ECO:0007669"/>
    <property type="project" value="TreeGrafter"/>
</dbReference>
<dbReference type="InterPro" id="IPR008266">
    <property type="entry name" value="Tyr_kinase_AS"/>
</dbReference>
<dbReference type="PROSITE" id="PS00107">
    <property type="entry name" value="PROTEIN_KINASE_ATP"/>
    <property type="match status" value="1"/>
</dbReference>
<dbReference type="GO" id="GO:0005524">
    <property type="term" value="F:ATP binding"/>
    <property type="evidence" value="ECO:0007669"/>
    <property type="project" value="UniProtKB-UniRule"/>
</dbReference>
<dbReference type="PROSITE" id="PS00109">
    <property type="entry name" value="PROTEIN_KINASE_TYR"/>
    <property type="match status" value="1"/>
</dbReference>
<feature type="binding site" evidence="18">
    <location>
        <position position="730"/>
    </location>
    <ligand>
        <name>Mg(2+)</name>
        <dbReference type="ChEBI" id="CHEBI:18420"/>
    </ligand>
</feature>
<keyword evidence="18" id="KW-0460">Magnesium</keyword>
<dbReference type="PRINTS" id="PR00109">
    <property type="entry name" value="TYRKINASE"/>
</dbReference>
<feature type="domain" description="Protein kinase" evidence="22">
    <location>
        <begin position="582"/>
        <end position="872"/>
    </location>
</feature>
<feature type="region of interest" description="Disordered" evidence="20">
    <location>
        <begin position="1"/>
        <end position="30"/>
    </location>
</feature>
<evidence type="ECO:0000313" key="25">
    <source>
        <dbReference type="Proteomes" id="UP000225706"/>
    </source>
</evidence>
<keyword evidence="7 17" id="KW-0067">ATP-binding</keyword>
<dbReference type="Gene3D" id="3.30.200.20">
    <property type="entry name" value="Phosphorylase Kinase, domain 1"/>
    <property type="match status" value="1"/>
</dbReference>
<keyword evidence="14" id="KW-0393">Immunoglobulin domain</keyword>
<evidence type="ECO:0000256" key="11">
    <source>
        <dbReference type="ARBA" id="ARBA00023157"/>
    </source>
</evidence>
<comment type="subcellular location">
    <subcellularLocation>
        <location evidence="1">Membrane</location>
        <topology evidence="1">Single-pass membrane protein</topology>
    </subcellularLocation>
</comment>
<dbReference type="InterPro" id="IPR007110">
    <property type="entry name" value="Ig-like_dom"/>
</dbReference>
<feature type="region of interest" description="Disordered" evidence="20">
    <location>
        <begin position="545"/>
        <end position="572"/>
    </location>
</feature>
<feature type="binding site" evidence="17 19">
    <location>
        <position position="616"/>
    </location>
    <ligand>
        <name>ATP</name>
        <dbReference type="ChEBI" id="CHEBI:30616"/>
    </ligand>
</feature>
<dbReference type="InterPro" id="IPR036179">
    <property type="entry name" value="Ig-like_dom_sf"/>
</dbReference>
<dbReference type="InterPro" id="IPR050122">
    <property type="entry name" value="RTK"/>
</dbReference>
<dbReference type="AlphaFoldDB" id="A0A2B4RJK9"/>
<evidence type="ECO:0000256" key="21">
    <source>
        <dbReference type="SAM" id="Phobius"/>
    </source>
</evidence>
<dbReference type="InterPro" id="IPR001245">
    <property type="entry name" value="Ser-Thr/Tyr_kinase_cat_dom"/>
</dbReference>
<evidence type="ECO:0000256" key="13">
    <source>
        <dbReference type="ARBA" id="ARBA00023180"/>
    </source>
</evidence>
<keyword evidence="10" id="KW-0829">Tyrosine-protein kinase</keyword>
<evidence type="ECO:0000256" key="9">
    <source>
        <dbReference type="ARBA" id="ARBA00023136"/>
    </source>
</evidence>
<feature type="transmembrane region" description="Helical" evidence="21">
    <location>
        <begin position="474"/>
        <end position="496"/>
    </location>
</feature>
<feature type="domain" description="Ig-like" evidence="23">
    <location>
        <begin position="249"/>
        <end position="321"/>
    </location>
</feature>
<dbReference type="EC" id="2.7.10.1" evidence="2"/>
<dbReference type="InterPro" id="IPR017441">
    <property type="entry name" value="Protein_kinase_ATP_BS"/>
</dbReference>
<feature type="binding site" evidence="17">
    <location>
        <begin position="589"/>
        <end position="596"/>
    </location>
    <ligand>
        <name>ATP</name>
        <dbReference type="ChEBI" id="CHEBI:30616"/>
    </ligand>
</feature>
<dbReference type="InterPro" id="IPR000719">
    <property type="entry name" value="Prot_kinase_dom"/>
</dbReference>
<evidence type="ECO:0000256" key="7">
    <source>
        <dbReference type="ARBA" id="ARBA00022840"/>
    </source>
</evidence>
<feature type="binding site" evidence="17">
    <location>
        <begin position="664"/>
        <end position="670"/>
    </location>
    <ligand>
        <name>ATP</name>
        <dbReference type="ChEBI" id="CHEBI:30616"/>
    </ligand>
</feature>
<keyword evidence="4 21" id="KW-0812">Transmembrane</keyword>
<gene>
    <name evidence="24" type="primary">Ret</name>
    <name evidence="24" type="ORF">AWC38_SpisGene18699</name>
</gene>
<evidence type="ECO:0000256" key="1">
    <source>
        <dbReference type="ARBA" id="ARBA00004167"/>
    </source>
</evidence>
<dbReference type="GO" id="GO:0004714">
    <property type="term" value="F:transmembrane receptor protein tyrosine kinase activity"/>
    <property type="evidence" value="ECO:0007669"/>
    <property type="project" value="UniProtKB-EC"/>
</dbReference>
<dbReference type="InterPro" id="IPR013783">
    <property type="entry name" value="Ig-like_fold"/>
</dbReference>
<dbReference type="EMBL" id="LSMT01000504">
    <property type="protein sequence ID" value="PFX17003.1"/>
    <property type="molecule type" value="Genomic_DNA"/>
</dbReference>
<dbReference type="PANTHER" id="PTHR24416:SF621">
    <property type="entry name" value="TYROSINE KINASE RECEPTOR CAD96CA"/>
    <property type="match status" value="1"/>
</dbReference>
<dbReference type="SMART" id="SM00219">
    <property type="entry name" value="TyrKc"/>
    <property type="match status" value="1"/>
</dbReference>
<dbReference type="SMART" id="SM00409">
    <property type="entry name" value="IG"/>
    <property type="match status" value="2"/>
</dbReference>
<dbReference type="OrthoDB" id="190835at2759"/>
<dbReference type="SUPFAM" id="SSF48726">
    <property type="entry name" value="Immunoglobulin"/>
    <property type="match status" value="1"/>
</dbReference>
<evidence type="ECO:0000256" key="2">
    <source>
        <dbReference type="ARBA" id="ARBA00011902"/>
    </source>
</evidence>
<evidence type="ECO:0000256" key="4">
    <source>
        <dbReference type="ARBA" id="ARBA00022692"/>
    </source>
</evidence>
<keyword evidence="13" id="KW-0325">Glycoprotein</keyword>
<dbReference type="Proteomes" id="UP000225706">
    <property type="component" value="Unassembled WGS sequence"/>
</dbReference>
<dbReference type="CDD" id="cd00096">
    <property type="entry name" value="Ig"/>
    <property type="match status" value="1"/>
</dbReference>
<evidence type="ECO:0000256" key="5">
    <source>
        <dbReference type="ARBA" id="ARBA00022741"/>
    </source>
</evidence>
<dbReference type="STRING" id="50429.A0A2B4RJK9"/>
<dbReference type="Gene3D" id="2.60.40.10">
    <property type="entry name" value="Immunoglobulins"/>
    <property type="match status" value="1"/>
</dbReference>
<reference evidence="25" key="1">
    <citation type="journal article" date="2017" name="bioRxiv">
        <title>Comparative analysis of the genomes of Stylophora pistillata and Acropora digitifera provides evidence for extensive differences between species of corals.</title>
        <authorList>
            <person name="Voolstra C.R."/>
            <person name="Li Y."/>
            <person name="Liew Y.J."/>
            <person name="Baumgarten S."/>
            <person name="Zoccola D."/>
            <person name="Flot J.-F."/>
            <person name="Tambutte S."/>
            <person name="Allemand D."/>
            <person name="Aranda M."/>
        </authorList>
    </citation>
    <scope>NUCLEOTIDE SEQUENCE [LARGE SCALE GENOMIC DNA]</scope>
</reference>
<dbReference type="GO" id="GO:0046872">
    <property type="term" value="F:metal ion binding"/>
    <property type="evidence" value="ECO:0007669"/>
    <property type="project" value="UniProtKB-KW"/>
</dbReference>
<comment type="catalytic activity">
    <reaction evidence="15">
        <text>L-tyrosyl-[protein] + ATP = O-phospho-L-tyrosyl-[protein] + ADP + H(+)</text>
        <dbReference type="Rhea" id="RHEA:10596"/>
        <dbReference type="Rhea" id="RHEA-COMP:10136"/>
        <dbReference type="Rhea" id="RHEA-COMP:20101"/>
        <dbReference type="ChEBI" id="CHEBI:15378"/>
        <dbReference type="ChEBI" id="CHEBI:30616"/>
        <dbReference type="ChEBI" id="CHEBI:46858"/>
        <dbReference type="ChEBI" id="CHEBI:61978"/>
        <dbReference type="ChEBI" id="CHEBI:456216"/>
        <dbReference type="EC" id="2.7.10.1"/>
    </reaction>
</comment>
<feature type="active site" description="Proton acceptor" evidence="16">
    <location>
        <position position="725"/>
    </location>
</feature>
<evidence type="ECO:0000259" key="22">
    <source>
        <dbReference type="PROSITE" id="PS50011"/>
    </source>
</evidence>
<dbReference type="Pfam" id="PF07714">
    <property type="entry name" value="PK_Tyr_Ser-Thr"/>
    <property type="match status" value="1"/>
</dbReference>
<evidence type="ECO:0000256" key="6">
    <source>
        <dbReference type="ARBA" id="ARBA00022777"/>
    </source>
</evidence>
<dbReference type="Gene3D" id="1.10.510.10">
    <property type="entry name" value="Transferase(Phosphotransferase) domain 1"/>
    <property type="match status" value="1"/>
</dbReference>
<dbReference type="PROSITE" id="PS50835">
    <property type="entry name" value="IG_LIKE"/>
    <property type="match status" value="1"/>
</dbReference>
<feature type="compositionally biased region" description="Basic and acidic residues" evidence="20">
    <location>
        <begin position="1"/>
        <end position="24"/>
    </location>
</feature>
<dbReference type="SMART" id="SM00408">
    <property type="entry name" value="IGc2"/>
    <property type="match status" value="1"/>
</dbReference>
<dbReference type="InterPro" id="IPR020635">
    <property type="entry name" value="Tyr_kinase_cat_dom"/>
</dbReference>
<sequence length="895" mass="100598">MNKEQGRNNGKEKQRTENEERRSYSTDGASVTWYEPLPVKTVSSAGDDPTPAKKTLYEGYPASISWNFSVTSVKLHAVSIKLNTDTLVTSGPGGLAANVADAFKDEFHFTWISQRLTLIIFNVTSAYDESNGEFSCWLITAKGTWKRKIQLKIAVKPNNFTSKTDTGNNNVCPDMWMNFTCRSSEANPPVHYYILLKNDSEVPFHEKGKLMERISTGKTFVYKCVPYQQVGKVTSANNVTWTAGVSEQTQFTSTIVDQRVNENSNLTLVCNTTGDLTANITWTRVLDDGSDGDEMFVGNPWIIRNISRNFTGTYSCAATNGLRKVLIHSVYVKVIFKPVLSTDATPTERNEPSLASRGTDVYLTATILENCSRRSEVAAKFPDVACQVALRFGCSSANTVNTRCGSVVLNFMMRFNQSVVVSRVLKVLSDAAKEHKFGVFKVDPGSIKQVLIPTDDLESRTQGPEECSYPCNNVLLKAMIGVLVFIILLLSTYIIWPHRKGSAARKERTYEGERGAYYNEMTLDEHGQRQRDSSSLTQPPTEIMGLREASRNDRIAQSNSPGADYAPLHPSTRSWEVPRNSVTMEKYIGEGAFGQVAKGTAVGLRGRPEMTTVAIKMLKPNAAESDKRDFIKELEVMKRLKPHPHVIKLLGCVTESEPLLVLIEYVPFGDLLGYLRKSRGLNDTYYKDPHIKPQTNLTSQQLMNFAWQIADGMSYLSSKSIIHRDLAARNVLVGQNERCKVTDFGMARDVRQENIYQRKTAVIQEWVEGKGGRLPVKWTAYEALLYSKYTTKSDVWSYGVVLYEIFTIGGSPYPGMDGTRILGLLQEGYRMTKPQHIDDKLYQIMQGCWQNDPDARPTFTELKNQLKGMETIYKRLINMSMYDKQLYANVEDLMV</sequence>
<dbReference type="SUPFAM" id="SSF56112">
    <property type="entry name" value="Protein kinase-like (PK-like)"/>
    <property type="match status" value="1"/>
</dbReference>
<protein>
    <recommendedName>
        <fullName evidence="2">receptor protein-tyrosine kinase</fullName>
        <ecNumber evidence="2">2.7.10.1</ecNumber>
    </recommendedName>
</protein>
<evidence type="ECO:0000256" key="17">
    <source>
        <dbReference type="PIRSR" id="PIRSR000615-2"/>
    </source>
</evidence>
<keyword evidence="11" id="KW-1015">Disulfide bond</keyword>
<evidence type="ECO:0000313" key="24">
    <source>
        <dbReference type="EMBL" id="PFX17003.1"/>
    </source>
</evidence>
<keyword evidence="3" id="KW-0808">Transferase</keyword>
<evidence type="ECO:0000259" key="23">
    <source>
        <dbReference type="PROSITE" id="PS50835"/>
    </source>
</evidence>
<feature type="binding site" evidence="18">
    <location>
        <position position="743"/>
    </location>
    <ligand>
        <name>Mg(2+)</name>
        <dbReference type="ChEBI" id="CHEBI:18420"/>
    </ligand>
</feature>
<evidence type="ECO:0000256" key="18">
    <source>
        <dbReference type="PIRSR" id="PIRSR000615-3"/>
    </source>
</evidence>
<keyword evidence="18" id="KW-0479">Metal-binding</keyword>
<feature type="binding site" evidence="17">
    <location>
        <position position="729"/>
    </location>
    <ligand>
        <name>ATP</name>
        <dbReference type="ChEBI" id="CHEBI:30616"/>
    </ligand>
</feature>
<dbReference type="InterPro" id="IPR011009">
    <property type="entry name" value="Kinase-like_dom_sf"/>
</dbReference>
<keyword evidence="9 21" id="KW-0472">Membrane</keyword>
<evidence type="ECO:0000256" key="19">
    <source>
        <dbReference type="PROSITE-ProRule" id="PRU10141"/>
    </source>
</evidence>
<dbReference type="GO" id="GO:0043235">
    <property type="term" value="C:receptor complex"/>
    <property type="evidence" value="ECO:0007669"/>
    <property type="project" value="TreeGrafter"/>
</dbReference>
<organism evidence="24 25">
    <name type="scientific">Stylophora pistillata</name>
    <name type="common">Smooth cauliflower coral</name>
    <dbReference type="NCBI Taxonomy" id="50429"/>
    <lineage>
        <taxon>Eukaryota</taxon>
        <taxon>Metazoa</taxon>
        <taxon>Cnidaria</taxon>
        <taxon>Anthozoa</taxon>
        <taxon>Hexacorallia</taxon>
        <taxon>Scleractinia</taxon>
        <taxon>Astrocoeniina</taxon>
        <taxon>Pocilloporidae</taxon>
        <taxon>Stylophora</taxon>
    </lineage>
</organism>